<keyword evidence="3" id="KW-1185">Reference proteome</keyword>
<feature type="compositionally biased region" description="Basic residues" evidence="1">
    <location>
        <begin position="123"/>
        <end position="140"/>
    </location>
</feature>
<evidence type="ECO:0000313" key="2">
    <source>
        <dbReference type="EMBL" id="ATI19068.1"/>
    </source>
</evidence>
<proteinExistence type="predicted"/>
<sequence length="146" mass="16195">MSSSKALRKVTRAQLRTIGRKLGAEQGGKCPLCLNELQFSTKGAVVVDHNHETGEIRGALCRSCNAGEGKVANAVGRWIVGKMDYQQIIPALRRLADYLESTEKEGTGLMYPGHKTEEDKRAARAKKERARRAAARKMRARSKEQE</sequence>
<keyword evidence="2" id="KW-0255">Endonuclease</keyword>
<dbReference type="GO" id="GO:0004519">
    <property type="term" value="F:endonuclease activity"/>
    <property type="evidence" value="ECO:0007669"/>
    <property type="project" value="UniProtKB-KW"/>
</dbReference>
<dbReference type="InterPro" id="IPR004211">
    <property type="entry name" value="Endonuclease_7"/>
</dbReference>
<keyword evidence="2" id="KW-0540">Nuclease</keyword>
<protein>
    <submittedName>
        <fullName evidence="2">Putative endonuclease</fullName>
    </submittedName>
</protein>
<dbReference type="Gene3D" id="3.40.1800.10">
    <property type="entry name" value="His-Me finger endonucleases"/>
    <property type="match status" value="1"/>
</dbReference>
<accession>A0A384WJ57</accession>
<gene>
    <name evidence="2" type="ORF">KF1_046</name>
</gene>
<dbReference type="SUPFAM" id="SSF54060">
    <property type="entry name" value="His-Me finger endonucleases"/>
    <property type="match status" value="1"/>
</dbReference>
<name>A0A384WJ57_9CAUD</name>
<feature type="region of interest" description="Disordered" evidence="1">
    <location>
        <begin position="106"/>
        <end position="146"/>
    </location>
</feature>
<dbReference type="Proteomes" id="UP000259916">
    <property type="component" value="Segment"/>
</dbReference>
<keyword evidence="2" id="KW-0378">Hydrolase</keyword>
<reference evidence="2 3" key="1">
    <citation type="submission" date="2017-08" db="EMBL/GenBank/DDBJ databases">
        <title>Complete genome sequence of bacteriophage vB_VpaP_KF1.</title>
        <authorList>
            <person name="Yu J."/>
            <person name="Kwak S.-J."/>
            <person name="Lim J.-A."/>
            <person name="Chang H.-J."/>
        </authorList>
    </citation>
    <scope>NUCLEOTIDE SEQUENCE [LARGE SCALE GENOMIC DNA]</scope>
</reference>
<evidence type="ECO:0000313" key="3">
    <source>
        <dbReference type="Proteomes" id="UP000259916"/>
    </source>
</evidence>
<dbReference type="InterPro" id="IPR038563">
    <property type="entry name" value="Endonuclease_7_sf"/>
</dbReference>
<evidence type="ECO:0000256" key="1">
    <source>
        <dbReference type="SAM" id="MobiDB-lite"/>
    </source>
</evidence>
<dbReference type="EMBL" id="MF754111">
    <property type="protein sequence ID" value="ATI19068.1"/>
    <property type="molecule type" value="Genomic_DNA"/>
</dbReference>
<dbReference type="Pfam" id="PF02945">
    <property type="entry name" value="Endonuclease_7"/>
    <property type="match status" value="1"/>
</dbReference>
<dbReference type="InterPro" id="IPR044925">
    <property type="entry name" value="His-Me_finger_sf"/>
</dbReference>
<organism evidence="2 3">
    <name type="scientific">Vibrio phage vB_VpaP_KF1</name>
    <dbReference type="NCBI Taxonomy" id="2041472"/>
    <lineage>
        <taxon>Viruses</taxon>
        <taxon>Duplodnaviria</taxon>
        <taxon>Heunggongvirae</taxon>
        <taxon>Uroviricota</taxon>
        <taxon>Caudoviricetes</taxon>
        <taxon>Autographivirales</taxon>
        <taxon>Autoscriptoviridae</taxon>
        <taxon>Maculvirus</taxon>
        <taxon>Maculvirus KF1</taxon>
    </lineage>
</organism>